<dbReference type="Pfam" id="PF04326">
    <property type="entry name" value="SLFN_AlbA_2"/>
    <property type="match status" value="1"/>
</dbReference>
<protein>
    <recommendedName>
        <fullName evidence="1">Schlafen AlbA-2 domain-containing protein</fullName>
    </recommendedName>
</protein>
<dbReference type="EMBL" id="AP018203">
    <property type="protein sequence ID" value="BAY54031.1"/>
    <property type="molecule type" value="Genomic_DNA"/>
</dbReference>
<proteinExistence type="predicted"/>
<keyword evidence="3" id="KW-1185">Reference proteome</keyword>
<dbReference type="AlphaFoldDB" id="A0A1Z4JBC0"/>
<accession>A0A1Z4JBC0</accession>
<gene>
    <name evidence="2" type="ORF">NIES2135_08440</name>
</gene>
<dbReference type="PANTHER" id="PTHR30595:SF6">
    <property type="entry name" value="SCHLAFEN ALBA-2 DOMAIN-CONTAINING PROTEIN"/>
    <property type="match status" value="1"/>
</dbReference>
<feature type="domain" description="Schlafen AlbA-2" evidence="1">
    <location>
        <begin position="14"/>
        <end position="144"/>
    </location>
</feature>
<name>A0A1Z4JBC0_LEPBY</name>
<dbReference type="Proteomes" id="UP000217895">
    <property type="component" value="Chromosome"/>
</dbReference>
<reference evidence="2 3" key="1">
    <citation type="submission" date="2017-06" db="EMBL/GenBank/DDBJ databases">
        <title>Genome sequencing of cyanobaciteial culture collection at National Institute for Environmental Studies (NIES).</title>
        <authorList>
            <person name="Hirose Y."/>
            <person name="Shimura Y."/>
            <person name="Fujisawa T."/>
            <person name="Nakamura Y."/>
            <person name="Kawachi M."/>
        </authorList>
    </citation>
    <scope>NUCLEOTIDE SEQUENCE [LARGE SCALE GENOMIC DNA]</scope>
    <source>
        <strain evidence="2 3">NIES-2135</strain>
    </source>
</reference>
<evidence type="ECO:0000313" key="2">
    <source>
        <dbReference type="EMBL" id="BAY54031.1"/>
    </source>
</evidence>
<sequence length="388" mass="44022">MKTQLLESLLYEEESPTLDFKKEQYPFSKATEEEKSELVKDILGFANAWRRSEAYILIGVEEIRGGKSKVIGIQNHLDDHTLQQFINNLTNQPVRFHYEAVAIEDKQVGVIRIEQQTRPIYLKKKYGKLDKEKVYVRRGSSTDPTKPATLEEIAQMRVGPEEIDANLAVVFSNPDTEELIGSHLSIEAELCNLPSSYSIPSLPDPPKNSYGLGPISMYRTNHQYYRELARYIFICKLFRPARLSISNIGRVAARNVRVEFSVDSLMQIEMLEKKDLPKMPEKQSLGPDLSRMRFNRPKTPGSVCINQAANQLTVEIDCGDLQPGRRVFSDVFYIGKKTENRDNLVGAVYADNLPYPSELTLTISASLSESSLTIEDLMSVGQTNFFKI</sequence>
<evidence type="ECO:0000259" key="1">
    <source>
        <dbReference type="Pfam" id="PF04326"/>
    </source>
</evidence>
<dbReference type="Gene3D" id="3.30.950.30">
    <property type="entry name" value="Schlafen, AAA domain"/>
    <property type="match status" value="1"/>
</dbReference>
<evidence type="ECO:0000313" key="3">
    <source>
        <dbReference type="Proteomes" id="UP000217895"/>
    </source>
</evidence>
<organism evidence="2 3">
    <name type="scientific">Leptolyngbya boryana NIES-2135</name>
    <dbReference type="NCBI Taxonomy" id="1973484"/>
    <lineage>
        <taxon>Bacteria</taxon>
        <taxon>Bacillati</taxon>
        <taxon>Cyanobacteriota</taxon>
        <taxon>Cyanophyceae</taxon>
        <taxon>Leptolyngbyales</taxon>
        <taxon>Leptolyngbyaceae</taxon>
        <taxon>Leptolyngbya group</taxon>
        <taxon>Leptolyngbya</taxon>
    </lineage>
</organism>
<dbReference type="PANTHER" id="PTHR30595">
    <property type="entry name" value="GLPR-RELATED TRANSCRIPTIONAL REPRESSOR"/>
    <property type="match status" value="1"/>
</dbReference>
<dbReference type="InterPro" id="IPR038461">
    <property type="entry name" value="Schlafen_AlbA_2_dom_sf"/>
</dbReference>
<dbReference type="InterPro" id="IPR007421">
    <property type="entry name" value="Schlafen_AlbA_2_dom"/>
</dbReference>